<dbReference type="AlphaFoldDB" id="A0A4C1ZEH8"/>
<dbReference type="EMBL" id="BGZK01001711">
    <property type="protein sequence ID" value="GBP85007.1"/>
    <property type="molecule type" value="Genomic_DNA"/>
</dbReference>
<evidence type="ECO:0000313" key="1">
    <source>
        <dbReference type="EMBL" id="GBP85007.1"/>
    </source>
</evidence>
<protein>
    <submittedName>
        <fullName evidence="1">Uncharacterized protein</fullName>
    </submittedName>
</protein>
<comment type="caution">
    <text evidence="1">The sequence shown here is derived from an EMBL/GenBank/DDBJ whole genome shotgun (WGS) entry which is preliminary data.</text>
</comment>
<sequence length="244" mass="27980">MIFSPYTGNSRYRRLCSRALCTSLVIVQLVSQAVMVIEPDAQMQVGGKHSCHLMMKSAANFLKKEGIDYIAWDVGEEVAKINFNEKLKYYLEYKYTNGSIKKYCYSPLDGCIWHFCRYRFGWNRAALLYESESYSEVVGASGGWLLASTIHDYFIFNRISVLGREILATHTYEEILLETVGYDFASESGFNSVAFRRQMVPFRRLSTWVRSSERFALATRAARFRTFGSQSPGAIEKGIFPIFL</sequence>
<keyword evidence="2" id="KW-1185">Reference proteome</keyword>
<organism evidence="1 2">
    <name type="scientific">Eumeta variegata</name>
    <name type="common">Bagworm moth</name>
    <name type="synonym">Eumeta japonica</name>
    <dbReference type="NCBI Taxonomy" id="151549"/>
    <lineage>
        <taxon>Eukaryota</taxon>
        <taxon>Metazoa</taxon>
        <taxon>Ecdysozoa</taxon>
        <taxon>Arthropoda</taxon>
        <taxon>Hexapoda</taxon>
        <taxon>Insecta</taxon>
        <taxon>Pterygota</taxon>
        <taxon>Neoptera</taxon>
        <taxon>Endopterygota</taxon>
        <taxon>Lepidoptera</taxon>
        <taxon>Glossata</taxon>
        <taxon>Ditrysia</taxon>
        <taxon>Tineoidea</taxon>
        <taxon>Psychidae</taxon>
        <taxon>Oiketicinae</taxon>
        <taxon>Eumeta</taxon>
    </lineage>
</organism>
<proteinExistence type="predicted"/>
<gene>
    <name evidence="1" type="ORF">EVAR_64336_1</name>
</gene>
<reference evidence="1 2" key="1">
    <citation type="journal article" date="2019" name="Commun. Biol.">
        <title>The bagworm genome reveals a unique fibroin gene that provides high tensile strength.</title>
        <authorList>
            <person name="Kono N."/>
            <person name="Nakamura H."/>
            <person name="Ohtoshi R."/>
            <person name="Tomita M."/>
            <person name="Numata K."/>
            <person name="Arakawa K."/>
        </authorList>
    </citation>
    <scope>NUCLEOTIDE SEQUENCE [LARGE SCALE GENOMIC DNA]</scope>
</reference>
<evidence type="ECO:0000313" key="2">
    <source>
        <dbReference type="Proteomes" id="UP000299102"/>
    </source>
</evidence>
<dbReference type="Proteomes" id="UP000299102">
    <property type="component" value="Unassembled WGS sequence"/>
</dbReference>
<accession>A0A4C1ZEH8</accession>
<dbReference type="OrthoDB" id="10065302at2759"/>
<name>A0A4C1ZEH8_EUMVA</name>